<dbReference type="AlphaFoldDB" id="A0AAE2D1W8"/>
<comment type="similarity">
    <text evidence="2">Belongs to the peptidase S1 family. CLIP subfamily.</text>
</comment>
<dbReference type="PANTHER" id="PTHR24256">
    <property type="entry name" value="TRYPTASE-RELATED"/>
    <property type="match status" value="1"/>
</dbReference>
<organism evidence="6 7">
    <name type="scientific">Schistosoma mekongi</name>
    <name type="common">Parasitic worm</name>
    <dbReference type="NCBI Taxonomy" id="38744"/>
    <lineage>
        <taxon>Eukaryota</taxon>
        <taxon>Metazoa</taxon>
        <taxon>Spiralia</taxon>
        <taxon>Lophotrochozoa</taxon>
        <taxon>Platyhelminthes</taxon>
        <taxon>Trematoda</taxon>
        <taxon>Digenea</taxon>
        <taxon>Strigeidida</taxon>
        <taxon>Schistosomatoidea</taxon>
        <taxon>Schistosomatidae</taxon>
        <taxon>Schistosoma</taxon>
    </lineage>
</organism>
<dbReference type="EMBL" id="JALJAT010000007">
    <property type="protein sequence ID" value="KAK4468352.1"/>
    <property type="molecule type" value="Genomic_DNA"/>
</dbReference>
<evidence type="ECO:0000256" key="3">
    <source>
        <dbReference type="SAM" id="SignalP"/>
    </source>
</evidence>
<keyword evidence="7" id="KW-1185">Reference proteome</keyword>
<name>A0AAE2D1W8_SCHME</name>
<dbReference type="InterPro" id="IPR043504">
    <property type="entry name" value="Peptidase_S1_PA_chymotrypsin"/>
</dbReference>
<dbReference type="EMBL" id="JALJAT010000007">
    <property type="protein sequence ID" value="KAK4468353.1"/>
    <property type="molecule type" value="Genomic_DNA"/>
</dbReference>
<dbReference type="InterPro" id="IPR009003">
    <property type="entry name" value="Peptidase_S1_PA"/>
</dbReference>
<evidence type="ECO:0000259" key="4">
    <source>
        <dbReference type="PROSITE" id="PS50240"/>
    </source>
</evidence>
<dbReference type="InterPro" id="IPR051487">
    <property type="entry name" value="Ser/Thr_Proteases_Immune/Dev"/>
</dbReference>
<evidence type="ECO:0000256" key="2">
    <source>
        <dbReference type="ARBA" id="ARBA00024195"/>
    </source>
</evidence>
<protein>
    <recommendedName>
        <fullName evidence="4">Peptidase S1 domain-containing protein</fullName>
    </recommendedName>
</protein>
<proteinExistence type="inferred from homology"/>
<gene>
    <name evidence="5" type="ORF">MN116_008145</name>
    <name evidence="6" type="ORF">MN116_008146</name>
</gene>
<feature type="chain" id="PRO_5042443030" description="Peptidase S1 domain-containing protein" evidence="3">
    <location>
        <begin position="25"/>
        <end position="263"/>
    </location>
</feature>
<dbReference type="InterPro" id="IPR018114">
    <property type="entry name" value="TRYPSIN_HIS"/>
</dbReference>
<keyword evidence="1" id="KW-1015">Disulfide bond</keyword>
<reference evidence="6" key="2">
    <citation type="journal article" date="2023" name="Infect Dis Poverty">
        <title>Chromosome-scale genome of the human blood fluke Schistosoma mekongi and its implications for public health.</title>
        <authorList>
            <person name="Zhou M."/>
            <person name="Xu L."/>
            <person name="Xu D."/>
            <person name="Chen W."/>
            <person name="Khan J."/>
            <person name="Hu Y."/>
            <person name="Huang H."/>
            <person name="Wei H."/>
            <person name="Zhang Y."/>
            <person name="Chusongsang P."/>
            <person name="Tanasarnprasert K."/>
            <person name="Hu X."/>
            <person name="Limpanont Y."/>
            <person name="Lv Z."/>
        </authorList>
    </citation>
    <scope>NUCLEOTIDE SEQUENCE</scope>
    <source>
        <strain evidence="6">LV_2022a</strain>
    </source>
</reference>
<dbReference type="Proteomes" id="UP001292079">
    <property type="component" value="Unassembled WGS sequence"/>
</dbReference>
<comment type="caution">
    <text evidence="6">The sequence shown here is derived from an EMBL/GenBank/DDBJ whole genome shotgun (WGS) entry which is preliminary data.</text>
</comment>
<dbReference type="Pfam" id="PF00089">
    <property type="entry name" value="Trypsin"/>
    <property type="match status" value="1"/>
</dbReference>
<keyword evidence="3" id="KW-0732">Signal</keyword>
<dbReference type="InterPro" id="IPR001254">
    <property type="entry name" value="Trypsin_dom"/>
</dbReference>
<dbReference type="GO" id="GO:0006508">
    <property type="term" value="P:proteolysis"/>
    <property type="evidence" value="ECO:0007669"/>
    <property type="project" value="InterPro"/>
</dbReference>
<dbReference type="SMART" id="SM00020">
    <property type="entry name" value="Tryp_SPc"/>
    <property type="match status" value="1"/>
</dbReference>
<dbReference type="GO" id="GO:0004252">
    <property type="term" value="F:serine-type endopeptidase activity"/>
    <property type="evidence" value="ECO:0007669"/>
    <property type="project" value="InterPro"/>
</dbReference>
<feature type="domain" description="Peptidase S1" evidence="4">
    <location>
        <begin position="27"/>
        <end position="263"/>
    </location>
</feature>
<reference evidence="6" key="1">
    <citation type="submission" date="2022-04" db="EMBL/GenBank/DDBJ databases">
        <authorList>
            <person name="Xu L."/>
            <person name="Lv Z."/>
        </authorList>
    </citation>
    <scope>NUCLEOTIDE SEQUENCE</scope>
    <source>
        <strain evidence="6">LV_2022a</strain>
    </source>
</reference>
<dbReference type="Gene3D" id="2.40.10.10">
    <property type="entry name" value="Trypsin-like serine proteases"/>
    <property type="match status" value="1"/>
</dbReference>
<evidence type="ECO:0000313" key="6">
    <source>
        <dbReference type="EMBL" id="KAK4468353.1"/>
    </source>
</evidence>
<dbReference type="SUPFAM" id="SSF50494">
    <property type="entry name" value="Trypsin-like serine proteases"/>
    <property type="match status" value="1"/>
</dbReference>
<evidence type="ECO:0000313" key="7">
    <source>
        <dbReference type="Proteomes" id="UP001292079"/>
    </source>
</evidence>
<evidence type="ECO:0000256" key="1">
    <source>
        <dbReference type="ARBA" id="ARBA00023157"/>
    </source>
</evidence>
<accession>A0AAE2D1W8</accession>
<feature type="signal peptide" evidence="3">
    <location>
        <begin position="1"/>
        <end position="24"/>
    </location>
</feature>
<evidence type="ECO:0000313" key="5">
    <source>
        <dbReference type="EMBL" id="KAK4468352.1"/>
    </source>
</evidence>
<sequence>MFAQRILLLVTLFIICLTFQHVSTWLIRSGEPVREQSEFPFIALLMTETSMCTATLISARAVITAGHCVCGTKSINRIAFLALSDFDQRAVNHDASEIKVPPEYEPTCQLKRENKRVTQSFGGYDMAIVLLTKMVNLESGIKVVSLPSESDIPMPASIVYIVGYGADVKDPDPSGRYGGILKKGRATVMQCRHRTIGNPICIQPGPDDRQISGPGDSGGPLLLSPQGPIIGVASNGLFLPTLGDLCVEYSSVARLLKFILSNI</sequence>
<dbReference type="PROSITE" id="PS00134">
    <property type="entry name" value="TRYPSIN_HIS"/>
    <property type="match status" value="1"/>
</dbReference>
<dbReference type="PROSITE" id="PS50240">
    <property type="entry name" value="TRYPSIN_DOM"/>
    <property type="match status" value="1"/>
</dbReference>